<dbReference type="OrthoDB" id="9808290at2"/>
<dbReference type="Pfam" id="PF02643">
    <property type="entry name" value="DUF192"/>
    <property type="match status" value="1"/>
</dbReference>
<dbReference type="AlphaFoldDB" id="U2XMG6"/>
<dbReference type="Proteomes" id="UP000016762">
    <property type="component" value="Unassembled WGS sequence"/>
</dbReference>
<dbReference type="InterPro" id="IPR038695">
    <property type="entry name" value="Saro_0823-like_sf"/>
</dbReference>
<dbReference type="EMBL" id="AWXE01000004">
    <property type="protein sequence ID" value="ERL46292.1"/>
    <property type="molecule type" value="Genomic_DNA"/>
</dbReference>
<dbReference type="PANTHER" id="PTHR37953">
    <property type="entry name" value="UPF0127 PROTEIN MJ1496"/>
    <property type="match status" value="1"/>
</dbReference>
<keyword evidence="1" id="KW-0732">Signal</keyword>
<sequence length="152" mass="17081">MRWLFLLTCLISLSSIEAAAQSEKLLTLTIESETKQKIADFKVELADTSEKMSRGLMYRTSLPVDQGMLFVMGAPRIATFWMHNTFVPLDMIFIRLNGEIESIVTREDTLSQERTRSQKPVAYVLEINAGQSAVLGIKPGHFIRLESNGGSR</sequence>
<organism evidence="2 3">
    <name type="scientific">Candidatus Micropelagius thuwalensis</name>
    <dbReference type="NCBI Taxonomy" id="1397666"/>
    <lineage>
        <taxon>Bacteria</taxon>
        <taxon>Pseudomonadati</taxon>
        <taxon>Pseudomonadota</taxon>
        <taxon>Alphaproteobacteria</taxon>
        <taxon>PS1 clade</taxon>
        <taxon>Candidatus Micropelagius</taxon>
    </lineage>
</organism>
<evidence type="ECO:0008006" key="4">
    <source>
        <dbReference type="Google" id="ProtNLM"/>
    </source>
</evidence>
<keyword evidence="3" id="KW-1185">Reference proteome</keyword>
<name>U2XMG6_9PROT</name>
<gene>
    <name evidence="2" type="ORF">RS24_01290</name>
</gene>
<dbReference type="eggNOG" id="COG1430">
    <property type="taxonomic scope" value="Bacteria"/>
</dbReference>
<evidence type="ECO:0000313" key="2">
    <source>
        <dbReference type="EMBL" id="ERL46292.1"/>
    </source>
</evidence>
<reference evidence="2 3" key="1">
    <citation type="journal article" date="2014" name="FEMS Microbiol. Ecol.">
        <title>Genomic differentiation among two strains of the PS1 clade isolated from geographically separated marine habitats.</title>
        <authorList>
            <person name="Jimenez-Infante F."/>
            <person name="Ngugi D.K."/>
            <person name="Alam I."/>
            <person name="Rashid M."/>
            <person name="Baalawi W."/>
            <person name="Kamau A.A."/>
            <person name="Bajic V.B."/>
            <person name="Stingl U."/>
        </authorList>
    </citation>
    <scope>NUCLEOTIDE SEQUENCE [LARGE SCALE GENOMIC DNA]</scope>
    <source>
        <strain evidence="2 3">RS24</strain>
    </source>
</reference>
<dbReference type="RefSeq" id="WP_021777271.1">
    <property type="nucleotide sequence ID" value="NZ_AWXE01000004.1"/>
</dbReference>
<dbReference type="InterPro" id="IPR003795">
    <property type="entry name" value="DUF192"/>
</dbReference>
<feature type="signal peptide" evidence="1">
    <location>
        <begin position="1"/>
        <end position="20"/>
    </location>
</feature>
<feature type="chain" id="PRO_5004636088" description="DUF192 domain-containing protein" evidence="1">
    <location>
        <begin position="21"/>
        <end position="152"/>
    </location>
</feature>
<dbReference type="STRING" id="1397666.RS24_01290"/>
<protein>
    <recommendedName>
        <fullName evidence="4">DUF192 domain-containing protein</fullName>
    </recommendedName>
</protein>
<accession>U2XMG6</accession>
<evidence type="ECO:0000256" key="1">
    <source>
        <dbReference type="SAM" id="SignalP"/>
    </source>
</evidence>
<dbReference type="Gene3D" id="2.60.120.1140">
    <property type="entry name" value="Protein of unknown function DUF192"/>
    <property type="match status" value="1"/>
</dbReference>
<evidence type="ECO:0000313" key="3">
    <source>
        <dbReference type="Proteomes" id="UP000016762"/>
    </source>
</evidence>
<proteinExistence type="predicted"/>
<dbReference type="PANTHER" id="PTHR37953:SF1">
    <property type="entry name" value="UPF0127 PROTEIN MJ1496"/>
    <property type="match status" value="1"/>
</dbReference>
<comment type="caution">
    <text evidence="2">The sequence shown here is derived from an EMBL/GenBank/DDBJ whole genome shotgun (WGS) entry which is preliminary data.</text>
</comment>